<feature type="transmembrane region" description="Helical" evidence="1">
    <location>
        <begin position="167"/>
        <end position="184"/>
    </location>
</feature>
<reference evidence="4" key="1">
    <citation type="journal article" date="2019" name="Int. J. Syst. Evol. Microbiol.">
        <title>The Global Catalogue of Microorganisms (GCM) 10K type strain sequencing project: providing services to taxonomists for standard genome sequencing and annotation.</title>
        <authorList>
            <consortium name="The Broad Institute Genomics Platform"/>
            <consortium name="The Broad Institute Genome Sequencing Center for Infectious Disease"/>
            <person name="Wu L."/>
            <person name="Ma J."/>
        </authorList>
    </citation>
    <scope>NUCLEOTIDE SEQUENCE [LARGE SCALE GENOMIC DNA]</scope>
    <source>
        <strain evidence="4">CGMCC 1.14966</strain>
    </source>
</reference>
<evidence type="ECO:0008006" key="5">
    <source>
        <dbReference type="Google" id="ProtNLM"/>
    </source>
</evidence>
<feature type="transmembrane region" description="Helical" evidence="1">
    <location>
        <begin position="330"/>
        <end position="351"/>
    </location>
</feature>
<feature type="transmembrane region" description="Helical" evidence="1">
    <location>
        <begin position="293"/>
        <end position="310"/>
    </location>
</feature>
<keyword evidence="4" id="KW-1185">Reference proteome</keyword>
<feature type="transmembrane region" description="Helical" evidence="1">
    <location>
        <begin position="190"/>
        <end position="209"/>
    </location>
</feature>
<dbReference type="Proteomes" id="UP000637774">
    <property type="component" value="Unassembled WGS sequence"/>
</dbReference>
<feature type="transmembrane region" description="Helical" evidence="1">
    <location>
        <begin position="221"/>
        <end position="239"/>
    </location>
</feature>
<feature type="chain" id="PRO_5046494648" description="Glycosyltransferase RgtA/B/C/D-like domain-containing protein" evidence="2">
    <location>
        <begin position="21"/>
        <end position="577"/>
    </location>
</feature>
<accession>A0ABQ2AD42</accession>
<feature type="transmembrane region" description="Helical" evidence="1">
    <location>
        <begin position="432"/>
        <end position="452"/>
    </location>
</feature>
<feature type="transmembrane region" description="Helical" evidence="1">
    <location>
        <begin position="138"/>
        <end position="155"/>
    </location>
</feature>
<sequence>MTLSYAAVFLAWTWPLGTQLATAFPAVPDHDGYMQIWSVWHFREMLLSGHNPFYSDWLLYPEGASLLMTTYTPIIGLLNTLIGNEMLALNLMLIGQYALSGTGAWLLARRWVRHPLLQWLAGFVFAFSPYKMLRLPEHYNLVLTATVPFFVLAFLRAFEFRAGWRWPLVRSWGAVAACFGLGLLTLLSDYYITFALLYFSLGYALWFWLRLGSVNWGQWRPWLVLAGVLVACHIALRLLRLAGVPDNGGFWWGGDLVSYFLPPPNSRWLNFAWAQQLFGSARLYTMPGSIENVMFLGYALPLLGLAVWGWPGRQPASVRHQDPQGQPLAWLLLFSVLLTLPALRVFGKSLLNLPTGFLHLVPFFNNIRCPTRWVLLVSLFLPLVVFAALEVRWTSWRPRWQWALSAILLLAVGLEYWPVAPPLASSAALPPVFQAVAVLPGEALLTIPVGLVDGKKQVGKVELVNFLHQPYHRKKLLSAYLSRVPDARFAAFERGDSVLSMLLRLQRAPADTVVRPPSAAAARAFRLHFKPAAVLVSPAWRDGAAHRYIKAAFPDFREENFADGYSLLRPASRQPVP</sequence>
<dbReference type="EMBL" id="BMGY01000033">
    <property type="protein sequence ID" value="GGH88570.1"/>
    <property type="molecule type" value="Genomic_DNA"/>
</dbReference>
<feature type="transmembrane region" description="Helical" evidence="1">
    <location>
        <begin position="401"/>
        <end position="420"/>
    </location>
</feature>
<protein>
    <recommendedName>
        <fullName evidence="5">Glycosyltransferase RgtA/B/C/D-like domain-containing protein</fullName>
    </recommendedName>
</protein>
<evidence type="ECO:0000256" key="1">
    <source>
        <dbReference type="SAM" id="Phobius"/>
    </source>
</evidence>
<proteinExistence type="predicted"/>
<keyword evidence="1" id="KW-1133">Transmembrane helix</keyword>
<feature type="transmembrane region" description="Helical" evidence="1">
    <location>
        <begin position="87"/>
        <end position="108"/>
    </location>
</feature>
<keyword evidence="1" id="KW-0472">Membrane</keyword>
<feature type="signal peptide" evidence="2">
    <location>
        <begin position="1"/>
        <end position="20"/>
    </location>
</feature>
<keyword evidence="2" id="KW-0732">Signal</keyword>
<evidence type="ECO:0000256" key="2">
    <source>
        <dbReference type="SAM" id="SignalP"/>
    </source>
</evidence>
<feature type="transmembrane region" description="Helical" evidence="1">
    <location>
        <begin position="371"/>
        <end position="389"/>
    </location>
</feature>
<comment type="caution">
    <text evidence="3">The sequence shown here is derived from an EMBL/GenBank/DDBJ whole genome shotgun (WGS) entry which is preliminary data.</text>
</comment>
<organism evidence="3 4">
    <name type="scientific">Hymenobacter frigidus</name>
    <dbReference type="NCBI Taxonomy" id="1524095"/>
    <lineage>
        <taxon>Bacteria</taxon>
        <taxon>Pseudomonadati</taxon>
        <taxon>Bacteroidota</taxon>
        <taxon>Cytophagia</taxon>
        <taxon>Cytophagales</taxon>
        <taxon>Hymenobacteraceae</taxon>
        <taxon>Hymenobacter</taxon>
    </lineage>
</organism>
<keyword evidence="1" id="KW-0812">Transmembrane</keyword>
<evidence type="ECO:0000313" key="4">
    <source>
        <dbReference type="Proteomes" id="UP000637774"/>
    </source>
</evidence>
<evidence type="ECO:0000313" key="3">
    <source>
        <dbReference type="EMBL" id="GGH88570.1"/>
    </source>
</evidence>
<gene>
    <name evidence="3" type="ORF">GCM10011495_30140</name>
</gene>
<name>A0ABQ2AD42_9BACT</name>